<accession>A0A5P2GBA4</accession>
<feature type="chain" id="PRO_5024303554" evidence="1">
    <location>
        <begin position="27"/>
        <end position="342"/>
    </location>
</feature>
<evidence type="ECO:0000313" key="3">
    <source>
        <dbReference type="Proteomes" id="UP000292424"/>
    </source>
</evidence>
<organism evidence="2 3">
    <name type="scientific">Rhizosphaericola mali</name>
    <dbReference type="NCBI Taxonomy" id="2545455"/>
    <lineage>
        <taxon>Bacteria</taxon>
        <taxon>Pseudomonadati</taxon>
        <taxon>Bacteroidota</taxon>
        <taxon>Chitinophagia</taxon>
        <taxon>Chitinophagales</taxon>
        <taxon>Chitinophagaceae</taxon>
        <taxon>Rhizosphaericola</taxon>
    </lineage>
</organism>
<dbReference type="PANTHER" id="PTHR34094:SF1">
    <property type="entry name" value="PROTEIN FAM185A"/>
    <property type="match status" value="1"/>
</dbReference>
<feature type="signal peptide" evidence="1">
    <location>
        <begin position="1"/>
        <end position="26"/>
    </location>
</feature>
<dbReference type="KEGG" id="arac:E0W69_018135"/>
<dbReference type="OrthoDB" id="1523429at2"/>
<proteinExistence type="predicted"/>
<dbReference type="AlphaFoldDB" id="A0A5P2GBA4"/>
<dbReference type="RefSeq" id="WP_131331474.1">
    <property type="nucleotide sequence ID" value="NZ_CP044016.1"/>
</dbReference>
<sequence length="342" mass="35640">MLKKYFPILGLCAIIALPSCIQSSQAENHSFQFFEKYVTETIDTKQFPSNSFTKVNSATPGGNIEVLGDAGAQSSVEVIASSNKYSGAELKQKIAEIYDLNVSVSNGELFAQAKIKSEIKKLSNTHISINFKLHVPNAVSTSLKTSGGNLHLASLRGDQDFATSGGNIAFEDIHGMINGRTSGGNIVFKNVDNTVKVSTSGGNILAENANGNLQLTTSGGNISGENLTGSFDVVTSGGNIALNQLAGKVDGSTSGGQITVSMRQISGDIQLRNSGGGISLTVPKNTAANVQFVGENLDGIKNHMENFSGNLSKKTISGKINGGGNSNINVSSSGGSIQFNQL</sequence>
<evidence type="ECO:0000256" key="1">
    <source>
        <dbReference type="SAM" id="SignalP"/>
    </source>
</evidence>
<gene>
    <name evidence="2" type="ORF">E0W69_018135</name>
</gene>
<reference evidence="2 3" key="1">
    <citation type="submission" date="2019-09" db="EMBL/GenBank/DDBJ databases">
        <title>Complete genome sequence of Arachidicoccus sp. B3-10 isolated from apple orchard soil.</title>
        <authorList>
            <person name="Kim H.S."/>
            <person name="Han K.-I."/>
            <person name="Suh M.K."/>
            <person name="Lee K.C."/>
            <person name="Eom M.K."/>
            <person name="Kim J.-S."/>
            <person name="Kang S.W."/>
            <person name="Sin Y."/>
            <person name="Lee J.-S."/>
        </authorList>
    </citation>
    <scope>NUCLEOTIDE SEQUENCE [LARGE SCALE GENOMIC DNA]</scope>
    <source>
        <strain evidence="2 3">B3-10</strain>
    </source>
</reference>
<dbReference type="EMBL" id="CP044016">
    <property type="protein sequence ID" value="QES90493.1"/>
    <property type="molecule type" value="Genomic_DNA"/>
</dbReference>
<keyword evidence="3" id="KW-1185">Reference proteome</keyword>
<keyword evidence="1" id="KW-0732">Signal</keyword>
<evidence type="ECO:0000313" key="2">
    <source>
        <dbReference type="EMBL" id="QES90493.1"/>
    </source>
</evidence>
<dbReference type="Proteomes" id="UP000292424">
    <property type="component" value="Chromosome"/>
</dbReference>
<dbReference type="PANTHER" id="PTHR34094">
    <property type="match status" value="1"/>
</dbReference>
<name>A0A5P2GBA4_9BACT</name>
<protein>
    <submittedName>
        <fullName evidence="2">DUF4097 domain-containing protein</fullName>
    </submittedName>
</protein>